<accession>A0A6A4CR72</accession>
<evidence type="ECO:0000256" key="1">
    <source>
        <dbReference type="SAM" id="MobiDB-lite"/>
    </source>
</evidence>
<gene>
    <name evidence="2" type="ORF">PF001_g19395</name>
</gene>
<protein>
    <submittedName>
        <fullName evidence="2">Uncharacterized protein</fullName>
    </submittedName>
</protein>
<sequence>MAISAVSWGRVTVGTGFPGGFCSVGTAGVSAREVRIIVVCISLMVDSSKALGITLSVGFATSVRADAADSCMASGGRFMGMRLGDSKLLSESTLDWIEVEARASSSTPGLVPPRDSACLGPSRNSSRLV</sequence>
<dbReference type="AlphaFoldDB" id="A0A6A4CR72"/>
<organism evidence="2 3">
    <name type="scientific">Phytophthora fragariae</name>
    <dbReference type="NCBI Taxonomy" id="53985"/>
    <lineage>
        <taxon>Eukaryota</taxon>
        <taxon>Sar</taxon>
        <taxon>Stramenopiles</taxon>
        <taxon>Oomycota</taxon>
        <taxon>Peronosporomycetes</taxon>
        <taxon>Peronosporales</taxon>
        <taxon>Peronosporaceae</taxon>
        <taxon>Phytophthora</taxon>
    </lineage>
</organism>
<comment type="caution">
    <text evidence="2">The sequence shown here is derived from an EMBL/GenBank/DDBJ whole genome shotgun (WGS) entry which is preliminary data.</text>
</comment>
<dbReference type="Proteomes" id="UP000437068">
    <property type="component" value="Unassembled WGS sequence"/>
</dbReference>
<dbReference type="EMBL" id="QXGE01001567">
    <property type="protein sequence ID" value="KAE9290925.1"/>
    <property type="molecule type" value="Genomic_DNA"/>
</dbReference>
<proteinExistence type="predicted"/>
<name>A0A6A4CR72_9STRA</name>
<feature type="region of interest" description="Disordered" evidence="1">
    <location>
        <begin position="103"/>
        <end position="129"/>
    </location>
</feature>
<evidence type="ECO:0000313" key="2">
    <source>
        <dbReference type="EMBL" id="KAE9290925.1"/>
    </source>
</evidence>
<reference evidence="2 3" key="1">
    <citation type="submission" date="2018-08" db="EMBL/GenBank/DDBJ databases">
        <title>Genomic investigation of the strawberry pathogen Phytophthora fragariae indicates pathogenicity is determined by transcriptional variation in three key races.</title>
        <authorList>
            <person name="Adams T.M."/>
            <person name="Armitage A.D."/>
            <person name="Sobczyk M.K."/>
            <person name="Bates H.J."/>
            <person name="Dunwell J.M."/>
            <person name="Nellist C.F."/>
            <person name="Harrison R.J."/>
        </authorList>
    </citation>
    <scope>NUCLEOTIDE SEQUENCE [LARGE SCALE GENOMIC DNA]</scope>
    <source>
        <strain evidence="2 3">A4</strain>
    </source>
</reference>
<evidence type="ECO:0000313" key="3">
    <source>
        <dbReference type="Proteomes" id="UP000437068"/>
    </source>
</evidence>